<reference evidence="1 2" key="1">
    <citation type="submission" date="2019-06" db="EMBL/GenBank/DDBJ databases">
        <title>Genome sequence analysis of &gt;100 Bacillus licheniformis strains suggests intrinsic resistance to this species.</title>
        <authorList>
            <person name="Wels M."/>
            <person name="Siezen R.J."/>
            <person name="Johansen E."/>
            <person name="Stuer-Lauridsen B."/>
            <person name="Bjerre K."/>
            <person name="Nielsen B.K.K."/>
        </authorList>
    </citation>
    <scope>NUCLEOTIDE SEQUENCE [LARGE SCALE GENOMIC DNA]</scope>
    <source>
        <strain evidence="1 2">BAC-15381</strain>
    </source>
</reference>
<sequence length="51" mass="5500">MTNPTDTASCFIHSFLRAASLKNTTGAQAKTAGQNTVMLVRFHFIIGGIFL</sequence>
<organism evidence="1 2">
    <name type="scientific">Bacillus paralicheniformis</name>
    <dbReference type="NCBI Taxonomy" id="1648923"/>
    <lineage>
        <taxon>Bacteria</taxon>
        <taxon>Bacillati</taxon>
        <taxon>Bacillota</taxon>
        <taxon>Bacilli</taxon>
        <taxon>Bacillales</taxon>
        <taxon>Bacillaceae</taxon>
        <taxon>Bacillus</taxon>
    </lineage>
</organism>
<keyword evidence="2" id="KW-1185">Reference proteome</keyword>
<gene>
    <name evidence="1" type="ORF">CHCC15381_3088</name>
</gene>
<name>A0ABY3FTK1_9BACI</name>
<proteinExistence type="predicted"/>
<protein>
    <submittedName>
        <fullName evidence="1">Uncharacterized protein</fullName>
    </submittedName>
</protein>
<comment type="caution">
    <text evidence="1">The sequence shown here is derived from an EMBL/GenBank/DDBJ whole genome shotgun (WGS) entry which is preliminary data.</text>
</comment>
<dbReference type="Proteomes" id="UP000429980">
    <property type="component" value="Unassembled WGS sequence"/>
</dbReference>
<evidence type="ECO:0000313" key="2">
    <source>
        <dbReference type="Proteomes" id="UP000429980"/>
    </source>
</evidence>
<evidence type="ECO:0000313" key="1">
    <source>
        <dbReference type="EMBL" id="TWL36498.1"/>
    </source>
</evidence>
<dbReference type="EMBL" id="NILF01000050">
    <property type="protein sequence ID" value="TWL36498.1"/>
    <property type="molecule type" value="Genomic_DNA"/>
</dbReference>
<accession>A0ABY3FTK1</accession>